<dbReference type="Gramene" id="PNT67893">
    <property type="protein sequence ID" value="PNT67893"/>
    <property type="gene ID" value="BRADI_3g33413v3"/>
</dbReference>
<reference evidence="1" key="2">
    <citation type="submission" date="2017-06" db="EMBL/GenBank/DDBJ databases">
        <title>WGS assembly of Brachypodium distachyon.</title>
        <authorList>
            <consortium name="The International Brachypodium Initiative"/>
            <person name="Lucas S."/>
            <person name="Harmon-Smith M."/>
            <person name="Lail K."/>
            <person name="Tice H."/>
            <person name="Grimwood J."/>
            <person name="Bruce D."/>
            <person name="Barry K."/>
            <person name="Shu S."/>
            <person name="Lindquist E."/>
            <person name="Wang M."/>
            <person name="Pitluck S."/>
            <person name="Vogel J.P."/>
            <person name="Garvin D.F."/>
            <person name="Mockler T.C."/>
            <person name="Schmutz J."/>
            <person name="Rokhsar D."/>
            <person name="Bevan M.W."/>
        </authorList>
    </citation>
    <scope>NUCLEOTIDE SEQUENCE</scope>
    <source>
        <strain evidence="1">Bd21</strain>
    </source>
</reference>
<dbReference type="EnsemblPlants" id="PNT67892">
    <property type="protein sequence ID" value="PNT67892"/>
    <property type="gene ID" value="BRADI_3g33413v3"/>
</dbReference>
<proteinExistence type="predicted"/>
<evidence type="ECO:0000313" key="1">
    <source>
        <dbReference type="EMBL" id="PNT67893.1"/>
    </source>
</evidence>
<reference evidence="1 2" key="1">
    <citation type="journal article" date="2010" name="Nature">
        <title>Genome sequencing and analysis of the model grass Brachypodium distachyon.</title>
        <authorList>
            <consortium name="International Brachypodium Initiative"/>
        </authorList>
    </citation>
    <scope>NUCLEOTIDE SEQUENCE [LARGE SCALE GENOMIC DNA]</scope>
    <source>
        <strain evidence="1 2">Bd21</strain>
    </source>
</reference>
<evidence type="ECO:0000313" key="2">
    <source>
        <dbReference type="EnsemblPlants" id="PNT67892"/>
    </source>
</evidence>
<dbReference type="InParanoid" id="A0A2K2D0T3"/>
<accession>A0A2K2D0T3</accession>
<name>A0A2K2D0T3_BRADI</name>
<dbReference type="EnsemblPlants" id="PNT67893">
    <property type="protein sequence ID" value="PNT67893"/>
    <property type="gene ID" value="BRADI_3g33413v3"/>
</dbReference>
<dbReference type="Gramene" id="PNT67892">
    <property type="protein sequence ID" value="PNT67892"/>
    <property type="gene ID" value="BRADI_3g33413v3"/>
</dbReference>
<organism evidence="1">
    <name type="scientific">Brachypodium distachyon</name>
    <name type="common">Purple false brome</name>
    <name type="synonym">Trachynia distachya</name>
    <dbReference type="NCBI Taxonomy" id="15368"/>
    <lineage>
        <taxon>Eukaryota</taxon>
        <taxon>Viridiplantae</taxon>
        <taxon>Streptophyta</taxon>
        <taxon>Embryophyta</taxon>
        <taxon>Tracheophyta</taxon>
        <taxon>Spermatophyta</taxon>
        <taxon>Magnoliopsida</taxon>
        <taxon>Liliopsida</taxon>
        <taxon>Poales</taxon>
        <taxon>Poaceae</taxon>
        <taxon>BOP clade</taxon>
        <taxon>Pooideae</taxon>
        <taxon>Stipodae</taxon>
        <taxon>Brachypodieae</taxon>
        <taxon>Brachypodium</taxon>
    </lineage>
</organism>
<protein>
    <submittedName>
        <fullName evidence="1 2">Uncharacterized protein</fullName>
    </submittedName>
</protein>
<dbReference type="EMBL" id="CM000882">
    <property type="protein sequence ID" value="PNT67892.1"/>
    <property type="molecule type" value="Genomic_DNA"/>
</dbReference>
<dbReference type="AlphaFoldDB" id="A0A2K2D0T3"/>
<reference evidence="2" key="3">
    <citation type="submission" date="2018-08" db="UniProtKB">
        <authorList>
            <consortium name="EnsemblPlants"/>
        </authorList>
    </citation>
    <scope>IDENTIFICATION</scope>
    <source>
        <strain evidence="2">cv. Bd21</strain>
    </source>
</reference>
<dbReference type="Proteomes" id="UP000008810">
    <property type="component" value="Chromosome 3"/>
</dbReference>
<sequence length="93" mass="10572">MCPGQGSSIETDGRTKYGLSFLVNPPDGHASRPMTELLLSCCLFQRQYVVLFFRIWRGCFSSLNFEFLLCPRMQTVNPQETGSPRNKHGMMHA</sequence>
<dbReference type="EMBL" id="CM000882">
    <property type="protein sequence ID" value="PNT67893.1"/>
    <property type="molecule type" value="Genomic_DNA"/>
</dbReference>
<keyword evidence="3" id="KW-1185">Reference proteome</keyword>
<evidence type="ECO:0000313" key="3">
    <source>
        <dbReference type="Proteomes" id="UP000008810"/>
    </source>
</evidence>
<gene>
    <name evidence="1" type="ORF">BRADI_3g33413v3</name>
</gene>